<dbReference type="Gene3D" id="3.90.550.10">
    <property type="entry name" value="Spore Coat Polysaccharide Biosynthesis Protein SpsA, Chain A"/>
    <property type="match status" value="1"/>
</dbReference>
<comment type="caution">
    <text evidence="4">The sequence shown here is derived from an EMBL/GenBank/DDBJ whole genome shotgun (WGS) entry which is preliminary data.</text>
</comment>
<dbReference type="PANTHER" id="PTHR42866:SF2">
    <property type="entry name" value="3-DEOXY-MANNO-OCTULOSONATE CYTIDYLYLTRANSFERASE, MITOCHONDRIAL"/>
    <property type="match status" value="1"/>
</dbReference>
<dbReference type="GO" id="GO:0016779">
    <property type="term" value="F:nucleotidyltransferase activity"/>
    <property type="evidence" value="ECO:0007669"/>
    <property type="project" value="UniProtKB-KW"/>
</dbReference>
<dbReference type="InterPro" id="IPR003329">
    <property type="entry name" value="Cytidylyl_trans"/>
</dbReference>
<dbReference type="NCBIfam" id="NF003952">
    <property type="entry name" value="PRK05450.1-5"/>
    <property type="match status" value="1"/>
</dbReference>
<dbReference type="InterPro" id="IPR004528">
    <property type="entry name" value="KdsB"/>
</dbReference>
<protein>
    <submittedName>
        <fullName evidence="4">3-deoxy-manno-octulosonate cytidylyltransferase</fullName>
    </submittedName>
</protein>
<keyword evidence="2 4" id="KW-0548">Nucleotidyltransferase</keyword>
<proteinExistence type="predicted"/>
<dbReference type="InterPro" id="IPR029044">
    <property type="entry name" value="Nucleotide-diphossugar_trans"/>
</dbReference>
<keyword evidence="3" id="KW-0448">Lipopolysaccharide biosynthesis</keyword>
<accession>A0ABT2RRZ6</accession>
<keyword evidence="1" id="KW-0808">Transferase</keyword>
<dbReference type="RefSeq" id="WP_158372144.1">
    <property type="nucleotide sequence ID" value="NZ_JAOQJU010000039.1"/>
</dbReference>
<gene>
    <name evidence="4" type="ORF">OCV99_16900</name>
</gene>
<sequence>MKIVAAIPARYASTRFPGKPLADICGKPMLWWVYQQVSKISVFDEVVCAIDDPRIQEMCEKYGVKYILTKENHPEHISRIHEVATKIDADYYMCINGDEPLISKECILPVVPKEIVSAPYFGGAMRILTDPAETIDFAKIKLVVSEQTGKCLYMSRTPVPYPRGTLFFKYKKYVGVECFNRAALDFFVNTPMGDLEKVEDIDHLRFLEHGIDLHFNYVQSESISVDTPKDLEKVRKMIEKNI</sequence>
<reference evidence="4 5" key="1">
    <citation type="journal article" date="2021" name="ISME Commun">
        <title>Automated analysis of genomic sequences facilitates high-throughput and comprehensive description of bacteria.</title>
        <authorList>
            <person name="Hitch T.C.A."/>
        </authorList>
    </citation>
    <scope>NUCLEOTIDE SEQUENCE [LARGE SCALE GENOMIC DNA]</scope>
    <source>
        <strain evidence="4 5">Sanger_03</strain>
    </source>
</reference>
<dbReference type="CDD" id="cd02517">
    <property type="entry name" value="CMP-KDO-Synthetase"/>
    <property type="match status" value="1"/>
</dbReference>
<name>A0ABT2RRZ6_9FIRM</name>
<keyword evidence="5" id="KW-1185">Reference proteome</keyword>
<organism evidence="4 5">
    <name type="scientific">Dorea acetigenes</name>
    <dbReference type="NCBI Taxonomy" id="2981787"/>
    <lineage>
        <taxon>Bacteria</taxon>
        <taxon>Bacillati</taxon>
        <taxon>Bacillota</taxon>
        <taxon>Clostridia</taxon>
        <taxon>Lachnospirales</taxon>
        <taxon>Lachnospiraceae</taxon>
        <taxon>Dorea</taxon>
    </lineage>
</organism>
<dbReference type="Proteomes" id="UP001652431">
    <property type="component" value="Unassembled WGS sequence"/>
</dbReference>
<evidence type="ECO:0000256" key="1">
    <source>
        <dbReference type="ARBA" id="ARBA00022679"/>
    </source>
</evidence>
<dbReference type="Pfam" id="PF02348">
    <property type="entry name" value="CTP_transf_3"/>
    <property type="match status" value="1"/>
</dbReference>
<evidence type="ECO:0000256" key="3">
    <source>
        <dbReference type="ARBA" id="ARBA00022985"/>
    </source>
</evidence>
<evidence type="ECO:0000256" key="2">
    <source>
        <dbReference type="ARBA" id="ARBA00022695"/>
    </source>
</evidence>
<dbReference type="EMBL" id="JAOQJU010000039">
    <property type="protein sequence ID" value="MCU6688178.1"/>
    <property type="molecule type" value="Genomic_DNA"/>
</dbReference>
<evidence type="ECO:0000313" key="4">
    <source>
        <dbReference type="EMBL" id="MCU6688178.1"/>
    </source>
</evidence>
<evidence type="ECO:0000313" key="5">
    <source>
        <dbReference type="Proteomes" id="UP001652431"/>
    </source>
</evidence>
<dbReference type="SUPFAM" id="SSF53448">
    <property type="entry name" value="Nucleotide-diphospho-sugar transferases"/>
    <property type="match status" value="1"/>
</dbReference>
<dbReference type="PANTHER" id="PTHR42866">
    <property type="entry name" value="3-DEOXY-MANNO-OCTULOSONATE CYTIDYLYLTRANSFERASE"/>
    <property type="match status" value="1"/>
</dbReference>